<keyword evidence="4 6" id="KW-1133">Transmembrane helix</keyword>
<reference evidence="8 9" key="1">
    <citation type="submission" date="2020-04" db="EMBL/GenBank/DDBJ databases">
        <title>Molecular characterization of pseudomonads from Agaricus bisporus reveal novel blotch 2 pathogens in Western Europe.</title>
        <authorList>
            <person name="Taparia T."/>
            <person name="Krijger M."/>
            <person name="Haynes E."/>
            <person name="Elpinstone J.G."/>
            <person name="Noble R."/>
            <person name="Van Der Wolf J."/>
        </authorList>
    </citation>
    <scope>NUCLEOTIDE SEQUENCE [LARGE SCALE GENOMIC DNA]</scope>
    <source>
        <strain evidence="8 9">IPO3737</strain>
    </source>
</reference>
<evidence type="ECO:0000256" key="5">
    <source>
        <dbReference type="ARBA" id="ARBA00023136"/>
    </source>
</evidence>
<dbReference type="InterPro" id="IPR032694">
    <property type="entry name" value="CopC/D"/>
</dbReference>
<dbReference type="EMBL" id="JACAQD010000042">
    <property type="protein sequence ID" value="NWC36456.1"/>
    <property type="molecule type" value="Genomic_DNA"/>
</dbReference>
<evidence type="ECO:0000259" key="7">
    <source>
        <dbReference type="Pfam" id="PF05425"/>
    </source>
</evidence>
<evidence type="ECO:0000256" key="6">
    <source>
        <dbReference type="RuleBase" id="RU369037"/>
    </source>
</evidence>
<dbReference type="Proteomes" id="UP000520592">
    <property type="component" value="Unassembled WGS sequence"/>
</dbReference>
<dbReference type="Pfam" id="PF05425">
    <property type="entry name" value="CopD"/>
    <property type="match status" value="1"/>
</dbReference>
<comment type="caution">
    <text evidence="6">Lacks conserved residue(s) required for the propagation of feature annotation.</text>
</comment>
<feature type="transmembrane region" description="Helical" evidence="6">
    <location>
        <begin position="12"/>
        <end position="31"/>
    </location>
</feature>
<feature type="transmembrane region" description="Helical" evidence="6">
    <location>
        <begin position="232"/>
        <end position="253"/>
    </location>
</feature>
<feature type="transmembrane region" description="Helical" evidence="6">
    <location>
        <begin position="118"/>
        <end position="137"/>
    </location>
</feature>
<sequence length="317" mass="33952">MSDFINMALRFTLYTDLMMLFGLALFGLYSLRGRERRSGVVLHFESLLTGSAAIGIVASIAALVVLAQSMSAASSWIELHPHIEMILTETEVGLSWIIRVSSLILVMAAAAQNKRSPTASLWIVTLGGGIALATLAWTGHGAMDDGRRRIWHFATDIFHLLAAGGWLGALVAFGLLVRLKKVQARQSVGILARALTGFESAGAVIVGIIIVTGVVNYLFIVGPNLDGITDSTYGLLLFLKLALFGAMLGLAALNRFHLGPFLERSLANGDYTVAANTLRRSMVAELGLAIVIICLVAWLGTLSPEMDRGESQTQSAR</sequence>
<feature type="transmembrane region" description="Helical" evidence="6">
    <location>
        <begin position="282"/>
        <end position="301"/>
    </location>
</feature>
<evidence type="ECO:0000313" key="8">
    <source>
        <dbReference type="EMBL" id="NWC36456.1"/>
    </source>
</evidence>
<dbReference type="RefSeq" id="WP_177060674.1">
    <property type="nucleotide sequence ID" value="NZ_JACAPS010000034.1"/>
</dbReference>
<feature type="transmembrane region" description="Helical" evidence="6">
    <location>
        <begin position="198"/>
        <end position="220"/>
    </location>
</feature>
<comment type="subcellular location">
    <subcellularLocation>
        <location evidence="6">Cell inner membrane</location>
        <topology evidence="6">Multi-pass membrane protein</topology>
    </subcellularLocation>
    <subcellularLocation>
        <location evidence="1">Cell membrane</location>
        <topology evidence="1">Multi-pass membrane protein</topology>
    </subcellularLocation>
</comment>
<dbReference type="InterPro" id="IPR008457">
    <property type="entry name" value="Cu-R_CopD_dom"/>
</dbReference>
<keyword evidence="5 6" id="KW-0472">Membrane</keyword>
<keyword evidence="3 6" id="KW-0812">Transmembrane</keyword>
<organism evidence="8 9">
    <name type="scientific">Pseudomonas gingeri</name>
    <dbReference type="NCBI Taxonomy" id="117681"/>
    <lineage>
        <taxon>Bacteria</taxon>
        <taxon>Pseudomonadati</taxon>
        <taxon>Pseudomonadota</taxon>
        <taxon>Gammaproteobacteria</taxon>
        <taxon>Pseudomonadales</taxon>
        <taxon>Pseudomonadaceae</taxon>
        <taxon>Pseudomonas</taxon>
    </lineage>
</organism>
<evidence type="ECO:0000256" key="4">
    <source>
        <dbReference type="ARBA" id="ARBA00022989"/>
    </source>
</evidence>
<accession>A0A7Y8CMQ7</accession>
<comment type="function">
    <text evidence="6">Involved in copper resistance.</text>
</comment>
<comment type="similarity">
    <text evidence="6">Belongs to the CopD family.</text>
</comment>
<name>A0A7Y8CMQ7_9PSED</name>
<dbReference type="NCBIfam" id="NF033808">
    <property type="entry name" value="copper_CopD"/>
    <property type="match status" value="1"/>
</dbReference>
<evidence type="ECO:0000256" key="2">
    <source>
        <dbReference type="ARBA" id="ARBA00022475"/>
    </source>
</evidence>
<dbReference type="PANTHER" id="PTHR34820">
    <property type="entry name" value="INNER MEMBRANE PROTEIN YEBZ"/>
    <property type="match status" value="1"/>
</dbReference>
<dbReference type="AlphaFoldDB" id="A0A7Y8CMQ7"/>
<dbReference type="GO" id="GO:0006825">
    <property type="term" value="P:copper ion transport"/>
    <property type="evidence" value="ECO:0007669"/>
    <property type="project" value="InterPro"/>
</dbReference>
<keyword evidence="6" id="KW-0186">Copper</keyword>
<dbReference type="GO" id="GO:0046688">
    <property type="term" value="P:response to copper ion"/>
    <property type="evidence" value="ECO:0007669"/>
    <property type="project" value="UniProtKB-UniRule"/>
</dbReference>
<dbReference type="GO" id="GO:0005886">
    <property type="term" value="C:plasma membrane"/>
    <property type="evidence" value="ECO:0007669"/>
    <property type="project" value="UniProtKB-SubCell"/>
</dbReference>
<protein>
    <recommendedName>
        <fullName evidence="6">Copper resistance protein D</fullName>
    </recommendedName>
</protein>
<feature type="domain" description="Copper resistance protein D" evidence="7">
    <location>
        <begin position="193"/>
        <end position="299"/>
    </location>
</feature>
<proteinExistence type="inferred from homology"/>
<evidence type="ECO:0000256" key="3">
    <source>
        <dbReference type="ARBA" id="ARBA00022692"/>
    </source>
</evidence>
<evidence type="ECO:0000313" key="9">
    <source>
        <dbReference type="Proteomes" id="UP000520592"/>
    </source>
</evidence>
<keyword evidence="6" id="KW-0997">Cell inner membrane</keyword>
<dbReference type="PANTHER" id="PTHR34820:SF4">
    <property type="entry name" value="INNER MEMBRANE PROTEIN YEBZ"/>
    <property type="match status" value="1"/>
</dbReference>
<keyword evidence="2 6" id="KW-1003">Cell membrane</keyword>
<gene>
    <name evidence="8" type="primary">copD</name>
    <name evidence="8" type="ORF">HX876_29250</name>
</gene>
<evidence type="ECO:0000256" key="1">
    <source>
        <dbReference type="ARBA" id="ARBA00004651"/>
    </source>
</evidence>
<comment type="caution">
    <text evidence="8">The sequence shown here is derived from an EMBL/GenBank/DDBJ whole genome shotgun (WGS) entry which is preliminary data.</text>
</comment>
<feature type="transmembrane region" description="Helical" evidence="6">
    <location>
        <begin position="52"/>
        <end position="73"/>
    </location>
</feature>
<feature type="transmembrane region" description="Helical" evidence="6">
    <location>
        <begin position="157"/>
        <end position="177"/>
    </location>
</feature>
<dbReference type="InterPro" id="IPR047689">
    <property type="entry name" value="CopD"/>
</dbReference>